<name>A0A7C8M155_9PLEO</name>
<dbReference type="AlphaFoldDB" id="A0A7C8M155"/>
<keyword evidence="1" id="KW-1133">Transmembrane helix</keyword>
<dbReference type="OrthoDB" id="5358884at2759"/>
<gene>
    <name evidence="2" type="ORF">BDV95DRAFT_588238</name>
</gene>
<proteinExistence type="predicted"/>
<dbReference type="Proteomes" id="UP000481861">
    <property type="component" value="Unassembled WGS sequence"/>
</dbReference>
<feature type="transmembrane region" description="Helical" evidence="1">
    <location>
        <begin position="61"/>
        <end position="81"/>
    </location>
</feature>
<comment type="caution">
    <text evidence="2">The sequence shown here is derived from an EMBL/GenBank/DDBJ whole genome shotgun (WGS) entry which is preliminary data.</text>
</comment>
<protein>
    <submittedName>
        <fullName evidence="2">Uncharacterized protein</fullName>
    </submittedName>
</protein>
<accession>A0A7C8M155</accession>
<organism evidence="2 3">
    <name type="scientific">Massariosphaeria phaeospora</name>
    <dbReference type="NCBI Taxonomy" id="100035"/>
    <lineage>
        <taxon>Eukaryota</taxon>
        <taxon>Fungi</taxon>
        <taxon>Dikarya</taxon>
        <taxon>Ascomycota</taxon>
        <taxon>Pezizomycotina</taxon>
        <taxon>Dothideomycetes</taxon>
        <taxon>Pleosporomycetidae</taxon>
        <taxon>Pleosporales</taxon>
        <taxon>Pleosporales incertae sedis</taxon>
        <taxon>Massariosphaeria</taxon>
    </lineage>
</organism>
<evidence type="ECO:0000313" key="3">
    <source>
        <dbReference type="Proteomes" id="UP000481861"/>
    </source>
</evidence>
<keyword evidence="1" id="KW-0472">Membrane</keyword>
<evidence type="ECO:0000256" key="1">
    <source>
        <dbReference type="SAM" id="Phobius"/>
    </source>
</evidence>
<evidence type="ECO:0000313" key="2">
    <source>
        <dbReference type="EMBL" id="KAF2864878.1"/>
    </source>
</evidence>
<dbReference type="EMBL" id="JAADJZ010000039">
    <property type="protein sequence ID" value="KAF2864878.1"/>
    <property type="molecule type" value="Genomic_DNA"/>
</dbReference>
<keyword evidence="1" id="KW-0812">Transmembrane</keyword>
<keyword evidence="3" id="KW-1185">Reference proteome</keyword>
<reference evidence="2 3" key="1">
    <citation type="submission" date="2020-01" db="EMBL/GenBank/DDBJ databases">
        <authorList>
            <consortium name="DOE Joint Genome Institute"/>
            <person name="Haridas S."/>
            <person name="Albert R."/>
            <person name="Binder M."/>
            <person name="Bloem J."/>
            <person name="Labutti K."/>
            <person name="Salamov A."/>
            <person name="Andreopoulos B."/>
            <person name="Baker S.E."/>
            <person name="Barry K."/>
            <person name="Bills G."/>
            <person name="Bluhm B.H."/>
            <person name="Cannon C."/>
            <person name="Castanera R."/>
            <person name="Culley D.E."/>
            <person name="Daum C."/>
            <person name="Ezra D."/>
            <person name="Gonzalez J.B."/>
            <person name="Henrissat B."/>
            <person name="Kuo A."/>
            <person name="Liang C."/>
            <person name="Lipzen A."/>
            <person name="Lutzoni F."/>
            <person name="Magnuson J."/>
            <person name="Mondo S."/>
            <person name="Nolan M."/>
            <person name="Ohm R."/>
            <person name="Pangilinan J."/>
            <person name="Park H.-J.H."/>
            <person name="Ramirez L."/>
            <person name="Alfaro M."/>
            <person name="Sun H."/>
            <person name="Tritt A."/>
            <person name="Yoshinaga Y."/>
            <person name="Zwiers L.-H.L."/>
            <person name="Turgeon B.G."/>
            <person name="Goodwin S.B."/>
            <person name="Spatafora J.W."/>
            <person name="Crous P.W."/>
            <person name="Grigoriev I.V."/>
        </authorList>
    </citation>
    <scope>NUCLEOTIDE SEQUENCE [LARGE SCALE GENOMIC DNA]</scope>
    <source>
        <strain evidence="2 3">CBS 611.86</strain>
    </source>
</reference>
<sequence length="274" mass="29860">MRTAYRHDASSQLPEVHHQESSPYAYPILVQTPISEVPPTEGYYTPVVEVLPTTATARKRWIRWWTLALIGVFIAIITDLARSFIGQTIKKGRESGVASQAASPSPSACPNSTSAAIAPPLGAPTNAVNTIVIPDTGCDWPNNKERRRLAKQTNFFMVNYTTICNSGWPVSVGIIALWTLTPSDCVEACIKFNQFADMNRRNGDLRNDDLRCVGAGFVPSWTNQTTGARDTRGPPFNCYPKSSEKGIIPNDRASEGTEVVVLCLDGQCNGIGQS</sequence>